<dbReference type="Proteomes" id="UP000184222">
    <property type="component" value="Chromosome"/>
</dbReference>
<evidence type="ECO:0000256" key="1">
    <source>
        <dbReference type="SAM" id="Phobius"/>
    </source>
</evidence>
<feature type="transmembrane region" description="Helical" evidence="1">
    <location>
        <begin position="7"/>
        <end position="25"/>
    </location>
</feature>
<proteinExistence type="predicted"/>
<evidence type="ECO:0000313" key="2">
    <source>
        <dbReference type="EMBL" id="API85874.1"/>
    </source>
</evidence>
<reference evidence="2 3" key="1">
    <citation type="journal article" date="2016" name="Appl. Environ. Microbiol.">
        <title>Whole genome relationships among Francisella bacteria of diverse origin define new species and provide specific regions for detection.</title>
        <authorList>
            <person name="Challacombe J.F."/>
            <person name="Petersen J.M."/>
            <person name="Gallegos-Graves V."/>
            <person name="Hodge D."/>
            <person name="Pillai S."/>
            <person name="Kuske C.R."/>
        </authorList>
    </citation>
    <scope>NUCLEOTIDE SEQUENCE [LARGE SCALE GENOMIC DNA]</scope>
    <source>
        <strain evidence="3">TX07-7310</strain>
    </source>
</reference>
<sequence length="153" mass="16980">MVSKIIEILRISIIVIGGFSVSYIYKDNAVEVLHYDMLIVVLAMSGLSGIEGIFFGQESAKSLARETNHSYQLQSGANSLAVALVGVFIYLKKWGVYADATILLCCLVFFSLSAIIHTWDLLKYKNPSIKNAMRGILMLGLLFWLIPVIYQAV</sequence>
<dbReference type="RefSeq" id="WP_072711075.1">
    <property type="nucleotide sequence ID" value="NZ_CP016796.1"/>
</dbReference>
<protein>
    <submittedName>
        <fullName evidence="2">Uncharacterized protein</fullName>
    </submittedName>
</protein>
<feature type="transmembrane region" description="Helical" evidence="1">
    <location>
        <begin position="37"/>
        <end position="55"/>
    </location>
</feature>
<feature type="transmembrane region" description="Helical" evidence="1">
    <location>
        <begin position="97"/>
        <end position="119"/>
    </location>
</feature>
<keyword evidence="3" id="KW-1185">Reference proteome</keyword>
<name>A0A1L4BPW4_9GAMM</name>
<dbReference type="STRING" id="573570.F7310_00235"/>
<dbReference type="AlphaFoldDB" id="A0A1L4BPW4"/>
<evidence type="ECO:0000313" key="3">
    <source>
        <dbReference type="Proteomes" id="UP000184222"/>
    </source>
</evidence>
<dbReference type="KEGG" id="frx:F7310_00235"/>
<dbReference type="OrthoDB" id="9554103at2"/>
<keyword evidence="1" id="KW-1133">Transmembrane helix</keyword>
<dbReference type="EMBL" id="CP016796">
    <property type="protein sequence ID" value="API85874.1"/>
    <property type="molecule type" value="Genomic_DNA"/>
</dbReference>
<feature type="transmembrane region" description="Helical" evidence="1">
    <location>
        <begin position="131"/>
        <end position="150"/>
    </location>
</feature>
<accession>A0A1L4BPW4</accession>
<gene>
    <name evidence="2" type="ORF">F7310_00235</name>
</gene>
<keyword evidence="1" id="KW-0472">Membrane</keyword>
<dbReference type="InterPro" id="IPR046740">
    <property type="entry name" value="DUF6790"/>
</dbReference>
<feature type="transmembrane region" description="Helical" evidence="1">
    <location>
        <begin position="75"/>
        <end position="91"/>
    </location>
</feature>
<organism evidence="2 3">
    <name type="scientific">Francisella uliginis</name>
    <dbReference type="NCBI Taxonomy" id="573570"/>
    <lineage>
        <taxon>Bacteria</taxon>
        <taxon>Pseudomonadati</taxon>
        <taxon>Pseudomonadota</taxon>
        <taxon>Gammaproteobacteria</taxon>
        <taxon>Thiotrichales</taxon>
        <taxon>Francisellaceae</taxon>
        <taxon>Francisella</taxon>
    </lineage>
</organism>
<dbReference type="Pfam" id="PF20589">
    <property type="entry name" value="DUF6790"/>
    <property type="match status" value="1"/>
</dbReference>
<keyword evidence="1" id="KW-0812">Transmembrane</keyword>